<dbReference type="EMBL" id="PP926510">
    <property type="protein sequence ID" value="XDJ01096.1"/>
    <property type="molecule type" value="Genomic_DNA"/>
</dbReference>
<feature type="domain" description="Putative DnaT-like" evidence="1">
    <location>
        <begin position="5"/>
        <end position="150"/>
    </location>
</feature>
<dbReference type="InterPro" id="IPR046787">
    <property type="entry name" value="DnaT_2"/>
</dbReference>
<evidence type="ECO:0000259" key="1">
    <source>
        <dbReference type="Pfam" id="PF20557"/>
    </source>
</evidence>
<proteinExistence type="predicted"/>
<organism evidence="2">
    <name type="scientific">Klebsiella phage PMBT64</name>
    <dbReference type="NCBI Taxonomy" id="3229740"/>
    <lineage>
        <taxon>Viruses</taxon>
        <taxon>Duplodnaviria</taxon>
        <taxon>Heunggongvirae</taxon>
        <taxon>Uroviricota</taxon>
        <taxon>Caudoviricetes</taxon>
    </lineage>
</organism>
<name>A0AB39C3R4_9CAUD</name>
<protein>
    <recommendedName>
        <fullName evidence="1">Putative DnaT-like domain-containing protein</fullName>
    </recommendedName>
</protein>
<dbReference type="Pfam" id="PF20557">
    <property type="entry name" value="DnaT_2"/>
    <property type="match status" value="1"/>
</dbReference>
<accession>A0AB39C3R4</accession>
<sequence>MIGNLEDLKAFAAANGYAGMTDEELSVSLRQANLWAWSLPWKGEQVEPGQPDIWPRTICDDYNCLDYDTPSEVIRFVYTVVCDAVDSGTEFNTASAGAFKKRVGIDGAIDVEYSEQSLYNAGFEAPYMTGMIGHWLDGNGRGCNIKLERG</sequence>
<reference evidence="2" key="1">
    <citation type="submission" date="2024-06" db="EMBL/GenBank/DDBJ databases">
        <title>This phage originates from the Bacteriophage catalogue of the Bacteriophage Competence Centre, Department of Microbiology und Biotechnology, Max Rubner-Institut, Kiel, Germany.</title>
        <authorList>
            <person name="Sprotte S."/>
            <person name="Brinks E."/>
            <person name="Hille F."/>
        </authorList>
    </citation>
    <scope>NUCLEOTIDE SEQUENCE</scope>
</reference>
<evidence type="ECO:0000313" key="2">
    <source>
        <dbReference type="EMBL" id="XDJ01096.1"/>
    </source>
</evidence>